<evidence type="ECO:0000259" key="8">
    <source>
        <dbReference type="Pfam" id="PF14615"/>
    </source>
</evidence>
<dbReference type="GO" id="GO:0030687">
    <property type="term" value="C:preribosome, large subunit precursor"/>
    <property type="evidence" value="ECO:0007669"/>
    <property type="project" value="TreeGrafter"/>
</dbReference>
<accession>A0A8K1CKW1</accession>
<proteinExistence type="inferred from homology"/>
<dbReference type="PANTHER" id="PTHR28127:SF1">
    <property type="entry name" value="RIBOSOME ASSEMBLY PROTEIN 3"/>
    <property type="match status" value="1"/>
</dbReference>
<keyword evidence="6" id="KW-0539">Nucleus</keyword>
<feature type="domain" description="Ribosome-assembly protein 3 C-terminal" evidence="8">
    <location>
        <begin position="197"/>
        <end position="242"/>
    </location>
</feature>
<comment type="function">
    <text evidence="1">Required for efficient biogenesis of the 60S ribosomal subunit.</text>
</comment>
<dbReference type="Proteomes" id="UP000794436">
    <property type="component" value="Unassembled WGS sequence"/>
</dbReference>
<evidence type="ECO:0000256" key="7">
    <source>
        <dbReference type="ARBA" id="ARBA00023274"/>
    </source>
</evidence>
<comment type="caution">
    <text evidence="9">The sequence shown here is derived from an EMBL/GenBank/DDBJ whole genome shotgun (WGS) entry which is preliminary data.</text>
</comment>
<reference evidence="9" key="1">
    <citation type="submission" date="2019-03" db="EMBL/GenBank/DDBJ databases">
        <title>Long read genome sequence of the mycoparasitic Pythium oligandrum ATCC 38472 isolated from sugarbeet rhizosphere.</title>
        <authorList>
            <person name="Gaulin E."/>
        </authorList>
    </citation>
    <scope>NUCLEOTIDE SEQUENCE</scope>
    <source>
        <strain evidence="9">ATCC 38472_TT</strain>
    </source>
</reference>
<dbReference type="Pfam" id="PF14615">
    <property type="entry name" value="Rsa3"/>
    <property type="match status" value="1"/>
</dbReference>
<dbReference type="GO" id="GO:0000027">
    <property type="term" value="P:ribosomal large subunit assembly"/>
    <property type="evidence" value="ECO:0007669"/>
    <property type="project" value="TreeGrafter"/>
</dbReference>
<evidence type="ECO:0000256" key="3">
    <source>
        <dbReference type="ARBA" id="ARBA00006256"/>
    </source>
</evidence>
<evidence type="ECO:0000256" key="5">
    <source>
        <dbReference type="ARBA" id="ARBA00022517"/>
    </source>
</evidence>
<dbReference type="EMBL" id="SPLM01000040">
    <property type="protein sequence ID" value="TMW64223.1"/>
    <property type="molecule type" value="Genomic_DNA"/>
</dbReference>
<sequence>MVKSGSARRQESAAAATQRARIVHEYDKIIAEFGEDPFRPGAVSQRADGLGKVMEEIGASDPKRRHELLKQVTEKSVRCAELIEKALSAADKFKAMDAKLKTAMDEYEMGVDAVGDDDEDEDVDMDDEEGAATAIMLGDLITASEELQQAGKQLAQVGIVAKSTQASRALLSSTDQTLNAALGGITPAAEAAINDEFRDLYAEEFTSAFGDDLDRFRQEDRFESKDVNYLISCIHAGGDIFTPLQKKLFVESARGSNGNA</sequence>
<comment type="subcellular location">
    <subcellularLocation>
        <location evidence="2">Nucleus</location>
        <location evidence="2">Nucleolus</location>
    </subcellularLocation>
</comment>
<dbReference type="AlphaFoldDB" id="A0A8K1CKW1"/>
<dbReference type="InterPro" id="IPR051898">
    <property type="entry name" value="Ribosome_Assembly_3"/>
</dbReference>
<evidence type="ECO:0000256" key="6">
    <source>
        <dbReference type="ARBA" id="ARBA00023242"/>
    </source>
</evidence>
<keyword evidence="5" id="KW-0690">Ribosome biogenesis</keyword>
<dbReference type="PANTHER" id="PTHR28127">
    <property type="entry name" value="RIBOSOME ASSEMBLY PROTEIN 3"/>
    <property type="match status" value="1"/>
</dbReference>
<keyword evidence="7" id="KW-0687">Ribonucleoprotein</keyword>
<evidence type="ECO:0000256" key="1">
    <source>
        <dbReference type="ARBA" id="ARBA00003035"/>
    </source>
</evidence>
<evidence type="ECO:0000313" key="9">
    <source>
        <dbReference type="EMBL" id="TMW64223.1"/>
    </source>
</evidence>
<comment type="similarity">
    <text evidence="3">Belongs to the RSA3 family.</text>
</comment>
<evidence type="ECO:0000256" key="2">
    <source>
        <dbReference type="ARBA" id="ARBA00004604"/>
    </source>
</evidence>
<protein>
    <recommendedName>
        <fullName evidence="4">Ribosome assembly protein 3</fullName>
    </recommendedName>
</protein>
<dbReference type="InterPro" id="IPR028217">
    <property type="entry name" value="Rsa3_C"/>
</dbReference>
<gene>
    <name evidence="9" type="ORF">Poli38472_012845</name>
</gene>
<dbReference type="OrthoDB" id="69550at2759"/>
<evidence type="ECO:0000313" key="10">
    <source>
        <dbReference type="Proteomes" id="UP000794436"/>
    </source>
</evidence>
<name>A0A8K1CKW1_PYTOL</name>
<organism evidence="9 10">
    <name type="scientific">Pythium oligandrum</name>
    <name type="common">Mycoparasitic fungus</name>
    <dbReference type="NCBI Taxonomy" id="41045"/>
    <lineage>
        <taxon>Eukaryota</taxon>
        <taxon>Sar</taxon>
        <taxon>Stramenopiles</taxon>
        <taxon>Oomycota</taxon>
        <taxon>Peronosporomycetes</taxon>
        <taxon>Pythiales</taxon>
        <taxon>Pythiaceae</taxon>
        <taxon>Pythium</taxon>
    </lineage>
</organism>
<keyword evidence="10" id="KW-1185">Reference proteome</keyword>
<dbReference type="GO" id="GO:0005730">
    <property type="term" value="C:nucleolus"/>
    <property type="evidence" value="ECO:0007669"/>
    <property type="project" value="UniProtKB-SubCell"/>
</dbReference>
<evidence type="ECO:0000256" key="4">
    <source>
        <dbReference type="ARBA" id="ARBA00015339"/>
    </source>
</evidence>